<evidence type="ECO:0000256" key="6">
    <source>
        <dbReference type="ARBA" id="ARBA00023125"/>
    </source>
</evidence>
<accession>A0A369JQB3</accession>
<dbReference type="STRING" id="39966.A0A369JQB3"/>
<keyword evidence="6" id="KW-0238">DNA-binding</keyword>
<proteinExistence type="inferred from homology"/>
<keyword evidence="2" id="KW-0645">Protease</keyword>
<evidence type="ECO:0000256" key="5">
    <source>
        <dbReference type="ARBA" id="ARBA00023124"/>
    </source>
</evidence>
<reference evidence="9" key="1">
    <citation type="submission" date="2018-04" db="EMBL/GenBank/DDBJ databases">
        <title>Whole genome sequencing of Hypsizygus marmoreus.</title>
        <authorList>
            <person name="Choi I.-G."/>
            <person name="Min B."/>
            <person name="Kim J.-G."/>
            <person name="Kim S."/>
            <person name="Oh Y.-L."/>
            <person name="Kong W.-S."/>
            <person name="Park H."/>
            <person name="Jeong J."/>
            <person name="Song E.-S."/>
        </authorList>
    </citation>
    <scope>NUCLEOTIDE SEQUENCE [LARGE SCALE GENOMIC DNA]</scope>
    <source>
        <strain evidence="9">51987-8</strain>
    </source>
</reference>
<name>A0A369JQB3_HYPMA</name>
<dbReference type="EMBL" id="LUEZ02000046">
    <property type="protein sequence ID" value="RDB23522.1"/>
    <property type="molecule type" value="Genomic_DNA"/>
</dbReference>
<keyword evidence="3" id="KW-0227">DNA damage</keyword>
<feature type="region of interest" description="Disordered" evidence="8">
    <location>
        <begin position="256"/>
        <end position="363"/>
    </location>
</feature>
<dbReference type="InterPro" id="IPR003738">
    <property type="entry name" value="SRAP"/>
</dbReference>
<evidence type="ECO:0000256" key="3">
    <source>
        <dbReference type="ARBA" id="ARBA00022763"/>
    </source>
</evidence>
<dbReference type="GO" id="GO:0016829">
    <property type="term" value="F:lyase activity"/>
    <property type="evidence" value="ECO:0007669"/>
    <property type="project" value="UniProtKB-KW"/>
</dbReference>
<dbReference type="Pfam" id="PF02586">
    <property type="entry name" value="SRAP"/>
    <property type="match status" value="1"/>
</dbReference>
<evidence type="ECO:0000256" key="7">
    <source>
        <dbReference type="ARBA" id="ARBA00023239"/>
    </source>
</evidence>
<dbReference type="Gene3D" id="3.90.1680.10">
    <property type="entry name" value="SOS response associated peptidase-like"/>
    <property type="match status" value="1"/>
</dbReference>
<evidence type="ECO:0000256" key="2">
    <source>
        <dbReference type="ARBA" id="ARBA00022670"/>
    </source>
</evidence>
<dbReference type="GO" id="GO:0003697">
    <property type="term" value="F:single-stranded DNA binding"/>
    <property type="evidence" value="ECO:0007669"/>
    <property type="project" value="InterPro"/>
</dbReference>
<dbReference type="InParanoid" id="A0A369JQB3"/>
<dbReference type="PANTHER" id="PTHR13604:SF0">
    <property type="entry name" value="ABASIC SITE PROCESSING PROTEIN HMCES"/>
    <property type="match status" value="1"/>
</dbReference>
<comment type="similarity">
    <text evidence="1">Belongs to the SOS response-associated peptidase family.</text>
</comment>
<dbReference type="Proteomes" id="UP000076154">
    <property type="component" value="Unassembled WGS sequence"/>
</dbReference>
<keyword evidence="5" id="KW-0190">Covalent protein-DNA linkage</keyword>
<keyword evidence="10" id="KW-1185">Reference proteome</keyword>
<dbReference type="GO" id="GO:0106300">
    <property type="term" value="P:protein-DNA covalent cross-linking repair"/>
    <property type="evidence" value="ECO:0007669"/>
    <property type="project" value="InterPro"/>
</dbReference>
<keyword evidence="4" id="KW-0378">Hydrolase</keyword>
<dbReference type="SUPFAM" id="SSF143081">
    <property type="entry name" value="BB1717-like"/>
    <property type="match status" value="1"/>
</dbReference>
<evidence type="ECO:0000256" key="8">
    <source>
        <dbReference type="SAM" id="MobiDB-lite"/>
    </source>
</evidence>
<keyword evidence="7" id="KW-0456">Lyase</keyword>
<dbReference type="PANTHER" id="PTHR13604">
    <property type="entry name" value="DC12-RELATED"/>
    <property type="match status" value="1"/>
</dbReference>
<dbReference type="GO" id="GO:0006508">
    <property type="term" value="P:proteolysis"/>
    <property type="evidence" value="ECO:0007669"/>
    <property type="project" value="UniProtKB-KW"/>
</dbReference>
<evidence type="ECO:0000256" key="4">
    <source>
        <dbReference type="ARBA" id="ARBA00022801"/>
    </source>
</evidence>
<feature type="compositionally biased region" description="Basic residues" evidence="8">
    <location>
        <begin position="267"/>
        <end position="278"/>
    </location>
</feature>
<evidence type="ECO:0000313" key="9">
    <source>
        <dbReference type="EMBL" id="RDB23522.1"/>
    </source>
</evidence>
<protein>
    <recommendedName>
        <fullName evidence="11">DUF159-domain-containing protein</fullName>
    </recommendedName>
</protein>
<dbReference type="GO" id="GO:0008233">
    <property type="term" value="F:peptidase activity"/>
    <property type="evidence" value="ECO:0007669"/>
    <property type="project" value="UniProtKB-KW"/>
</dbReference>
<comment type="caution">
    <text evidence="9">The sequence shown here is derived from an EMBL/GenBank/DDBJ whole genome shotgun (WGS) entry which is preliminary data.</text>
</comment>
<evidence type="ECO:0000313" key="10">
    <source>
        <dbReference type="Proteomes" id="UP000076154"/>
    </source>
</evidence>
<gene>
    <name evidence="9" type="ORF">Hypma_009219</name>
</gene>
<dbReference type="AlphaFoldDB" id="A0A369JQB3"/>
<evidence type="ECO:0008006" key="11">
    <source>
        <dbReference type="Google" id="ProtNLM"/>
    </source>
</evidence>
<sequence>MCGRFALHLAHGEIRQIPGHDDVEADEWIDEDEFVPRYNIAPRTYAPVLRRGDPGPSSSSSDGERYVLQSMKWGLIPHWSKHEDKTLSTFNARSESLIEGGHMWASIKGKKRCAVLCQGYYEWLTKGKEKLPHFVRHKDGRLMLLAGLYDCVTLEGQTKPLWTFTVVTTDANKELEWLHDRQPVILPTREALDKWLDTSSQTWTSELTKLVQPYHDAKCPLECYQVPKEVGKVGTESSTFIEPITSRKDGIQAMFSKQAKTSDSKHPAVKRSRSKSPAKVHDLTADSPPPTKKAKVEKRKSEKGNSDVAVVGGPSTPKKPGAEESKHASTKSPTKRKSPRKTRDVDASESASPAKITSFFHKG</sequence>
<evidence type="ECO:0000256" key="1">
    <source>
        <dbReference type="ARBA" id="ARBA00008136"/>
    </source>
</evidence>
<organism evidence="9 10">
    <name type="scientific">Hypsizygus marmoreus</name>
    <name type="common">White beech mushroom</name>
    <name type="synonym">Agaricus marmoreus</name>
    <dbReference type="NCBI Taxonomy" id="39966"/>
    <lineage>
        <taxon>Eukaryota</taxon>
        <taxon>Fungi</taxon>
        <taxon>Dikarya</taxon>
        <taxon>Basidiomycota</taxon>
        <taxon>Agaricomycotina</taxon>
        <taxon>Agaricomycetes</taxon>
        <taxon>Agaricomycetidae</taxon>
        <taxon>Agaricales</taxon>
        <taxon>Tricholomatineae</taxon>
        <taxon>Lyophyllaceae</taxon>
        <taxon>Hypsizygus</taxon>
    </lineage>
</organism>
<dbReference type="InterPro" id="IPR036590">
    <property type="entry name" value="SRAP-like"/>
</dbReference>
<dbReference type="OrthoDB" id="2111841at2759"/>